<accession>A0A5C3KV59</accession>
<sequence length="367" mass="40551">MSYKQADHRDTEDYYSQVPMLQVEDDNPWIIPQGIKSSQIRSKKMYDYVFTGWTFLKPTMRLSLVGLFIQCTGLGLQICLSVQSLSSFLSSPREARKARRGYVQMMYIILALYIIVTVLDVVNALSVIEALIGRNGGAHFMWIEPASIWAARTCVLGAIQTAGDGLMVWRCYIVWSVKRWVVIFPLIAYLASLSLGIVYISEAYPGMSSESPSDTYNFVAAYFSSVALVSVLTTSLIAFRLIRMKWKIRNVASVSSGISSAYNRALVLVIESALPFTTFGILAAVCAAGARESDILAQAFFLIAPIWIWTCALAPQLIIYRVTTGRSWVTDPATSNSSDRLQTLVFGQTSSNLDKTTIGTVSSIGKV</sequence>
<protein>
    <recommendedName>
        <fullName evidence="4">G-protein coupled receptors family 1 profile domain-containing protein</fullName>
    </recommendedName>
</protein>
<keyword evidence="3" id="KW-1185">Reference proteome</keyword>
<feature type="transmembrane region" description="Helical" evidence="1">
    <location>
        <begin position="296"/>
        <end position="320"/>
    </location>
</feature>
<dbReference type="Proteomes" id="UP000307440">
    <property type="component" value="Unassembled WGS sequence"/>
</dbReference>
<feature type="transmembrane region" description="Helical" evidence="1">
    <location>
        <begin position="265"/>
        <end position="290"/>
    </location>
</feature>
<evidence type="ECO:0000256" key="1">
    <source>
        <dbReference type="SAM" id="Phobius"/>
    </source>
</evidence>
<feature type="transmembrane region" description="Helical" evidence="1">
    <location>
        <begin position="181"/>
        <end position="200"/>
    </location>
</feature>
<keyword evidence="1" id="KW-1133">Transmembrane helix</keyword>
<proteinExistence type="predicted"/>
<evidence type="ECO:0000313" key="2">
    <source>
        <dbReference type="EMBL" id="TFK24334.1"/>
    </source>
</evidence>
<organism evidence="2 3">
    <name type="scientific">Coprinopsis marcescibilis</name>
    <name type="common">Agaric fungus</name>
    <name type="synonym">Psathyrella marcescibilis</name>
    <dbReference type="NCBI Taxonomy" id="230819"/>
    <lineage>
        <taxon>Eukaryota</taxon>
        <taxon>Fungi</taxon>
        <taxon>Dikarya</taxon>
        <taxon>Basidiomycota</taxon>
        <taxon>Agaricomycotina</taxon>
        <taxon>Agaricomycetes</taxon>
        <taxon>Agaricomycetidae</taxon>
        <taxon>Agaricales</taxon>
        <taxon>Agaricineae</taxon>
        <taxon>Psathyrellaceae</taxon>
        <taxon>Coprinopsis</taxon>
    </lineage>
</organism>
<evidence type="ECO:0008006" key="4">
    <source>
        <dbReference type="Google" id="ProtNLM"/>
    </source>
</evidence>
<keyword evidence="1" id="KW-0472">Membrane</keyword>
<feature type="transmembrane region" description="Helical" evidence="1">
    <location>
        <begin position="220"/>
        <end position="239"/>
    </location>
</feature>
<keyword evidence="1" id="KW-0812">Transmembrane</keyword>
<dbReference type="EMBL" id="ML210202">
    <property type="protein sequence ID" value="TFK24334.1"/>
    <property type="molecule type" value="Genomic_DNA"/>
</dbReference>
<dbReference type="OrthoDB" id="2796825at2759"/>
<feature type="transmembrane region" description="Helical" evidence="1">
    <location>
        <begin position="148"/>
        <end position="169"/>
    </location>
</feature>
<dbReference type="AlphaFoldDB" id="A0A5C3KV59"/>
<reference evidence="2 3" key="1">
    <citation type="journal article" date="2019" name="Nat. Ecol. Evol.">
        <title>Megaphylogeny resolves global patterns of mushroom evolution.</title>
        <authorList>
            <person name="Varga T."/>
            <person name="Krizsan K."/>
            <person name="Foldi C."/>
            <person name="Dima B."/>
            <person name="Sanchez-Garcia M."/>
            <person name="Sanchez-Ramirez S."/>
            <person name="Szollosi G.J."/>
            <person name="Szarkandi J.G."/>
            <person name="Papp V."/>
            <person name="Albert L."/>
            <person name="Andreopoulos W."/>
            <person name="Angelini C."/>
            <person name="Antonin V."/>
            <person name="Barry K.W."/>
            <person name="Bougher N.L."/>
            <person name="Buchanan P."/>
            <person name="Buyck B."/>
            <person name="Bense V."/>
            <person name="Catcheside P."/>
            <person name="Chovatia M."/>
            <person name="Cooper J."/>
            <person name="Damon W."/>
            <person name="Desjardin D."/>
            <person name="Finy P."/>
            <person name="Geml J."/>
            <person name="Haridas S."/>
            <person name="Hughes K."/>
            <person name="Justo A."/>
            <person name="Karasinski D."/>
            <person name="Kautmanova I."/>
            <person name="Kiss B."/>
            <person name="Kocsube S."/>
            <person name="Kotiranta H."/>
            <person name="LaButti K.M."/>
            <person name="Lechner B.E."/>
            <person name="Liimatainen K."/>
            <person name="Lipzen A."/>
            <person name="Lukacs Z."/>
            <person name="Mihaltcheva S."/>
            <person name="Morgado L.N."/>
            <person name="Niskanen T."/>
            <person name="Noordeloos M.E."/>
            <person name="Ohm R.A."/>
            <person name="Ortiz-Santana B."/>
            <person name="Ovrebo C."/>
            <person name="Racz N."/>
            <person name="Riley R."/>
            <person name="Savchenko A."/>
            <person name="Shiryaev A."/>
            <person name="Soop K."/>
            <person name="Spirin V."/>
            <person name="Szebenyi C."/>
            <person name="Tomsovsky M."/>
            <person name="Tulloss R.E."/>
            <person name="Uehling J."/>
            <person name="Grigoriev I.V."/>
            <person name="Vagvolgyi C."/>
            <person name="Papp T."/>
            <person name="Martin F.M."/>
            <person name="Miettinen O."/>
            <person name="Hibbett D.S."/>
            <person name="Nagy L.G."/>
        </authorList>
    </citation>
    <scope>NUCLEOTIDE SEQUENCE [LARGE SCALE GENOMIC DNA]</scope>
    <source>
        <strain evidence="2 3">CBS 121175</strain>
    </source>
</reference>
<gene>
    <name evidence="2" type="ORF">FA15DRAFT_704665</name>
</gene>
<name>A0A5C3KV59_COPMA</name>
<evidence type="ECO:0000313" key="3">
    <source>
        <dbReference type="Proteomes" id="UP000307440"/>
    </source>
</evidence>
<feature type="transmembrane region" description="Helical" evidence="1">
    <location>
        <begin position="106"/>
        <end position="128"/>
    </location>
</feature>